<organism evidence="1 2">
    <name type="scientific">Ceraceosorus bombacis</name>
    <dbReference type="NCBI Taxonomy" id="401625"/>
    <lineage>
        <taxon>Eukaryota</taxon>
        <taxon>Fungi</taxon>
        <taxon>Dikarya</taxon>
        <taxon>Basidiomycota</taxon>
        <taxon>Ustilaginomycotina</taxon>
        <taxon>Exobasidiomycetes</taxon>
        <taxon>Ceraceosorales</taxon>
        <taxon>Ceraceosoraceae</taxon>
        <taxon>Ceraceosorus</taxon>
    </lineage>
</organism>
<dbReference type="EMBL" id="CCYA01000252">
    <property type="protein sequence ID" value="CEH15092.1"/>
    <property type="molecule type" value="Genomic_DNA"/>
</dbReference>
<dbReference type="Proteomes" id="UP000054845">
    <property type="component" value="Unassembled WGS sequence"/>
</dbReference>
<dbReference type="STRING" id="401625.A0A0P1BG71"/>
<proteinExistence type="predicted"/>
<dbReference type="InterPro" id="IPR036291">
    <property type="entry name" value="NAD(P)-bd_dom_sf"/>
</dbReference>
<sequence>MTDSLPSEVNVLILGGVTHLARPLLTWLLSDEPARLGGPTVKHVRMVDKFLIAKEGSSTFVDPPTIAAISDSRVEYQQANLNIPATAARVFEPSASGPFDFAFDLTGEGIVSSDVPAQLLLERTVKLAGSLAALAQKAGVKAYVRDTPPFWKSKVDEGLIQESSDVSKRSLPKGPRAYFYYEAERAVASIEGLPAAILRSAGVWGPAQYHGELPPRLALGEVYRIEKEPIKILWSGDLRLNTLHSQDWCTAAWSVARWLAQRDRAAADSQAGEKLPAISPSDKGKGLNVEWNQDLPNCCPRAKVPTVPVFNVADDEDTNQQKLLDAIGAFFGVETGFVNAAINAWAKLNLSSVVDEMNEKHSEMIAKIMAQTQITSTPFTLFLDTEAVAQRAIALETTKIKNVIGWKPARRLDDNGFEEMISSFQDAGVWAKNR</sequence>
<reference evidence="1 2" key="1">
    <citation type="submission" date="2014-09" db="EMBL/GenBank/DDBJ databases">
        <authorList>
            <person name="Magalhaes I.L.F."/>
            <person name="Oliveira U."/>
            <person name="Santos F.R."/>
            <person name="Vidigal T.H.D.A."/>
            <person name="Brescovit A.D."/>
            <person name="Santos A.J."/>
        </authorList>
    </citation>
    <scope>NUCLEOTIDE SEQUENCE [LARGE SCALE GENOMIC DNA]</scope>
</reference>
<keyword evidence="2" id="KW-1185">Reference proteome</keyword>
<dbReference type="PANTHER" id="PTHR43245:SF11">
    <property type="entry name" value="LD23561P"/>
    <property type="match status" value="1"/>
</dbReference>
<dbReference type="OrthoDB" id="16464at2759"/>
<protein>
    <submittedName>
        <fullName evidence="1">C-3 sterol dehydrogenase/3-beta-hydroxysteroid dehydrogenase and related dehydrogenases</fullName>
    </submittedName>
</protein>
<evidence type="ECO:0000313" key="2">
    <source>
        <dbReference type="Proteomes" id="UP000054845"/>
    </source>
</evidence>
<dbReference type="Gene3D" id="3.40.50.720">
    <property type="entry name" value="NAD(P)-binding Rossmann-like Domain"/>
    <property type="match status" value="1"/>
</dbReference>
<dbReference type="PANTHER" id="PTHR43245">
    <property type="entry name" value="BIFUNCTIONAL POLYMYXIN RESISTANCE PROTEIN ARNA"/>
    <property type="match status" value="1"/>
</dbReference>
<dbReference type="SUPFAM" id="SSF51735">
    <property type="entry name" value="NAD(P)-binding Rossmann-fold domains"/>
    <property type="match status" value="1"/>
</dbReference>
<accession>A0A0P1BG71</accession>
<name>A0A0P1BG71_9BASI</name>
<dbReference type="InterPro" id="IPR050177">
    <property type="entry name" value="Lipid_A_modif_metabolic_enz"/>
</dbReference>
<dbReference type="AlphaFoldDB" id="A0A0P1BG71"/>
<evidence type="ECO:0000313" key="1">
    <source>
        <dbReference type="EMBL" id="CEH15092.1"/>
    </source>
</evidence>